<gene>
    <name evidence="11" type="primary">recN</name>
    <name evidence="11" type="ORF">C4K46_01920</name>
</gene>
<evidence type="ECO:0000256" key="3">
    <source>
        <dbReference type="ARBA" id="ARBA00021315"/>
    </source>
</evidence>
<accession>A0ABS5B2F4</accession>
<dbReference type="CDD" id="cd03241">
    <property type="entry name" value="ABC_RecN"/>
    <property type="match status" value="2"/>
</dbReference>
<dbReference type="NCBIfam" id="TIGR00634">
    <property type="entry name" value="recN"/>
    <property type="match status" value="1"/>
</dbReference>
<dbReference type="Proteomes" id="UP001519296">
    <property type="component" value="Unassembled WGS sequence"/>
</dbReference>
<evidence type="ECO:0000313" key="11">
    <source>
        <dbReference type="EMBL" id="MBP2622691.1"/>
    </source>
</evidence>
<evidence type="ECO:0000259" key="10">
    <source>
        <dbReference type="Pfam" id="PF02463"/>
    </source>
</evidence>
<reference evidence="11 12" key="1">
    <citation type="submission" date="2018-02" db="EMBL/GenBank/DDBJ databases">
        <title>Draft genome sequence of Streptococcus oricebi CCUG 70868T type strain.</title>
        <authorList>
            <person name="Mendez V."/>
            <person name="Salva-Serra F."/>
            <person name="Jaen-Luchoro D."/>
            <person name="Gonzales-Siles L."/>
            <person name="Karlsson R."/>
            <person name="Engstrom-Jakobsson H."/>
            <person name="Busquets A."/>
            <person name="Gomila M."/>
            <person name="Pineiro-Iglesias B."/>
            <person name="Bennasar-Figueras A."/>
            <person name="Seeger M."/>
            <person name="Moore E."/>
        </authorList>
    </citation>
    <scope>NUCLEOTIDE SEQUENCE [LARGE SCALE GENOMIC DNA]</scope>
    <source>
        <strain evidence="11 12">CCUG 70868</strain>
    </source>
</reference>
<dbReference type="EMBL" id="PRDG01000001">
    <property type="protein sequence ID" value="MBP2622691.1"/>
    <property type="molecule type" value="Genomic_DNA"/>
</dbReference>
<dbReference type="SUPFAM" id="SSF52540">
    <property type="entry name" value="P-loop containing nucleoside triphosphate hydrolases"/>
    <property type="match status" value="2"/>
</dbReference>
<dbReference type="NCBIfam" id="NF008121">
    <property type="entry name" value="PRK10869.1"/>
    <property type="match status" value="1"/>
</dbReference>
<dbReference type="InterPro" id="IPR027417">
    <property type="entry name" value="P-loop_NTPase"/>
</dbReference>
<dbReference type="PANTHER" id="PTHR11059:SF0">
    <property type="entry name" value="DNA REPAIR PROTEIN RECN"/>
    <property type="match status" value="1"/>
</dbReference>
<dbReference type="Pfam" id="PF02463">
    <property type="entry name" value="SMC_N"/>
    <property type="match status" value="1"/>
</dbReference>
<organism evidence="11 12">
    <name type="scientific">Streptococcus oricebi</name>
    <dbReference type="NCBI Taxonomy" id="1547447"/>
    <lineage>
        <taxon>Bacteria</taxon>
        <taxon>Bacillati</taxon>
        <taxon>Bacillota</taxon>
        <taxon>Bacilli</taxon>
        <taxon>Lactobacillales</taxon>
        <taxon>Streptococcaceae</taxon>
        <taxon>Streptococcus</taxon>
    </lineage>
</organism>
<evidence type="ECO:0000256" key="9">
    <source>
        <dbReference type="PIRNR" id="PIRNR003128"/>
    </source>
</evidence>
<dbReference type="PIRSF" id="PIRSF003128">
    <property type="entry name" value="RecN"/>
    <property type="match status" value="1"/>
</dbReference>
<dbReference type="InterPro" id="IPR003395">
    <property type="entry name" value="RecF/RecN/SMC_N"/>
</dbReference>
<keyword evidence="6" id="KW-0067">ATP-binding</keyword>
<evidence type="ECO:0000256" key="4">
    <source>
        <dbReference type="ARBA" id="ARBA00022741"/>
    </source>
</evidence>
<keyword evidence="7 9" id="KW-0234">DNA repair</keyword>
<evidence type="ECO:0000256" key="8">
    <source>
        <dbReference type="ARBA" id="ARBA00033408"/>
    </source>
</evidence>
<evidence type="ECO:0000256" key="1">
    <source>
        <dbReference type="ARBA" id="ARBA00003618"/>
    </source>
</evidence>
<sequence length="556" mass="62632">MLLEISIKNFAIIEEINLHFEQGMTVLTGETGAGKSIIIDAMNMMLGSRATLDVIRHGAKKAEIEGLFTIEPNPLLQELLLEQGLEVTDELIIRREILQNGRSVSRINGQMVNLSVLRAVGQYLVDIHGQHDQEELMRPQLHGRLLDAFGNQEFVDLKAAYQASFESYRQLRKSLIGQQKNQLEHKARIEMLEYQMAEIEAADLKPAEDKSLEQELEKLRHHKQISDTLRGAYSLLDNEDFSSLANLRSAMNELDSISDYDPTYQTLAQNLAEGYYILEEVGKDLEDLAGSADFDSGRLFQVENRLDLLNSITRKYGGQVDDVRDYYQQISREYSLLTANNLSSEDLELELKKEEQVLLGLAKNLSQARHGLAQMLEAEIKQELQDLYMEKADFQVRFQQGKFNREGNEQIEFYISTNPGEDFKPLVKVASGGELSRLMLAIKSAFARQEGKTSIVFDEVDTGVSGRVAQAIAQKIHKIASHGQVLAISHLPQVVAVADYQFYIEKISDAHSTVSQVRLLSQAERVDEIAKMLAGQDVTQAALTQARELLKKTESK</sequence>
<evidence type="ECO:0000256" key="5">
    <source>
        <dbReference type="ARBA" id="ARBA00022763"/>
    </source>
</evidence>
<dbReference type="PANTHER" id="PTHR11059">
    <property type="entry name" value="DNA REPAIR PROTEIN RECN"/>
    <property type="match status" value="1"/>
</dbReference>
<dbReference type="InterPro" id="IPR004604">
    <property type="entry name" value="DNA_recomb/repair_RecN"/>
</dbReference>
<keyword evidence="12" id="KW-1185">Reference proteome</keyword>
<keyword evidence="4" id="KW-0547">Nucleotide-binding</keyword>
<protein>
    <recommendedName>
        <fullName evidence="3 9">DNA repair protein RecN</fullName>
    </recommendedName>
    <alternativeName>
        <fullName evidence="8 9">Recombination protein N</fullName>
    </alternativeName>
</protein>
<evidence type="ECO:0000256" key="7">
    <source>
        <dbReference type="ARBA" id="ARBA00023204"/>
    </source>
</evidence>
<evidence type="ECO:0000313" key="12">
    <source>
        <dbReference type="Proteomes" id="UP001519296"/>
    </source>
</evidence>
<feature type="domain" description="RecF/RecN/SMC N-terminal" evidence="10">
    <location>
        <begin position="2"/>
        <end position="508"/>
    </location>
</feature>
<evidence type="ECO:0000256" key="6">
    <source>
        <dbReference type="ARBA" id="ARBA00022840"/>
    </source>
</evidence>
<comment type="similarity">
    <text evidence="2 9">Belongs to the RecN family.</text>
</comment>
<dbReference type="RefSeq" id="WP_209626800.1">
    <property type="nucleotide sequence ID" value="NZ_PRDG01000001.1"/>
</dbReference>
<comment type="caution">
    <text evidence="11">The sequence shown here is derived from an EMBL/GenBank/DDBJ whole genome shotgun (WGS) entry which is preliminary data.</text>
</comment>
<proteinExistence type="inferred from homology"/>
<keyword evidence="5 9" id="KW-0227">DNA damage</keyword>
<dbReference type="Gene3D" id="3.40.50.300">
    <property type="entry name" value="P-loop containing nucleotide triphosphate hydrolases"/>
    <property type="match status" value="2"/>
</dbReference>
<name>A0ABS5B2F4_9STRE</name>
<comment type="function">
    <text evidence="1 9">May be involved in recombinational repair of damaged DNA.</text>
</comment>
<evidence type="ECO:0000256" key="2">
    <source>
        <dbReference type="ARBA" id="ARBA00009441"/>
    </source>
</evidence>